<feature type="transmembrane region" description="Helical" evidence="1">
    <location>
        <begin position="25"/>
        <end position="47"/>
    </location>
</feature>
<dbReference type="PANTHER" id="PTHR36833">
    <property type="entry name" value="SLR0610 PROTEIN-RELATED"/>
    <property type="match status" value="1"/>
</dbReference>
<keyword evidence="1" id="KW-0472">Membrane</keyword>
<accession>A0ABN8GIB4</accession>
<protein>
    <recommendedName>
        <fullName evidence="4">ABC-2 type transport system permease protein</fullName>
    </recommendedName>
</protein>
<evidence type="ECO:0000256" key="1">
    <source>
        <dbReference type="SAM" id="Phobius"/>
    </source>
</evidence>
<evidence type="ECO:0000313" key="3">
    <source>
        <dbReference type="Proteomes" id="UP000838686"/>
    </source>
</evidence>
<keyword evidence="1" id="KW-1133">Transmembrane helix</keyword>
<keyword evidence="1" id="KW-0812">Transmembrane</keyword>
<name>A0ABN8GIB4_9BACL</name>
<proteinExistence type="predicted"/>
<gene>
    <name evidence="2" type="ORF">PAECIP111893_02824</name>
</gene>
<dbReference type="PANTHER" id="PTHR36833:SF1">
    <property type="entry name" value="INTEGRAL MEMBRANE TRANSPORT PROTEIN"/>
    <property type="match status" value="1"/>
</dbReference>
<sequence>MKWLRMYKLLVIASLRSRMQYKFNFWLTAAMTALVSVVEFLLLAVILTKFGHIKGWSLAEAGYLYATLTISKALYRSLASDVHHLEKYLVSGELDNLLLRPIPVLLGLMSQNFSFRIGEFLQGIALLAICMRMLFLEGQLTWAAIPLTVVVIGSGALLLFGIGLLTATIGFWLTRIEQLQNITEDAARTAVQYPLTIYPRWMQGLLLTFIPVAFASYIPSLYIIRGQGGLWLIAASLAVAVAVFGLGLLMWRLGIARYQSTGS</sequence>
<keyword evidence="3" id="KW-1185">Reference proteome</keyword>
<dbReference type="RefSeq" id="WP_236343128.1">
    <property type="nucleotide sequence ID" value="NZ_CAKMMF010000014.1"/>
</dbReference>
<dbReference type="InterPro" id="IPR010390">
    <property type="entry name" value="ABC-2_transporter-like"/>
</dbReference>
<dbReference type="Proteomes" id="UP000838686">
    <property type="component" value="Unassembled WGS sequence"/>
</dbReference>
<feature type="transmembrane region" description="Helical" evidence="1">
    <location>
        <begin position="117"/>
        <end position="136"/>
    </location>
</feature>
<evidence type="ECO:0008006" key="4">
    <source>
        <dbReference type="Google" id="ProtNLM"/>
    </source>
</evidence>
<evidence type="ECO:0000313" key="2">
    <source>
        <dbReference type="EMBL" id="CAH1208028.1"/>
    </source>
</evidence>
<feature type="transmembrane region" description="Helical" evidence="1">
    <location>
        <begin position="142"/>
        <end position="173"/>
    </location>
</feature>
<dbReference type="Pfam" id="PF06182">
    <property type="entry name" value="ABC2_membrane_6"/>
    <property type="match status" value="1"/>
</dbReference>
<organism evidence="2 3">
    <name type="scientific">Paenibacillus plantiphilus</name>
    <dbReference type="NCBI Taxonomy" id="2905650"/>
    <lineage>
        <taxon>Bacteria</taxon>
        <taxon>Bacillati</taxon>
        <taxon>Bacillota</taxon>
        <taxon>Bacilli</taxon>
        <taxon>Bacillales</taxon>
        <taxon>Paenibacillaceae</taxon>
        <taxon>Paenibacillus</taxon>
    </lineage>
</organism>
<feature type="transmembrane region" description="Helical" evidence="1">
    <location>
        <begin position="205"/>
        <end position="224"/>
    </location>
</feature>
<feature type="transmembrane region" description="Helical" evidence="1">
    <location>
        <begin position="230"/>
        <end position="251"/>
    </location>
</feature>
<comment type="caution">
    <text evidence="2">The sequence shown here is derived from an EMBL/GenBank/DDBJ whole genome shotgun (WGS) entry which is preliminary data.</text>
</comment>
<dbReference type="EMBL" id="CAKMMF010000014">
    <property type="protein sequence ID" value="CAH1208028.1"/>
    <property type="molecule type" value="Genomic_DNA"/>
</dbReference>
<reference evidence="2" key="1">
    <citation type="submission" date="2022-01" db="EMBL/GenBank/DDBJ databases">
        <authorList>
            <person name="Criscuolo A."/>
        </authorList>
    </citation>
    <scope>NUCLEOTIDE SEQUENCE</scope>
    <source>
        <strain evidence="2">CIP111893</strain>
    </source>
</reference>